<evidence type="ECO:0000313" key="3">
    <source>
        <dbReference type="EMBL" id="MDO6671067.1"/>
    </source>
</evidence>
<dbReference type="InterPro" id="IPR004163">
    <property type="entry name" value="CoA_transf_BS"/>
</dbReference>
<evidence type="ECO:0000256" key="2">
    <source>
        <dbReference type="ARBA" id="ARBA00022679"/>
    </source>
</evidence>
<protein>
    <submittedName>
        <fullName evidence="3">CoA transferase subunit A</fullName>
    </submittedName>
</protein>
<dbReference type="InterPro" id="IPR037171">
    <property type="entry name" value="NagB/RpiA_transferase-like"/>
</dbReference>
<dbReference type="PANTHER" id="PTHR13707">
    <property type="entry name" value="KETOACID-COENZYME A TRANSFERASE"/>
    <property type="match status" value="1"/>
</dbReference>
<comment type="similarity">
    <text evidence="1">Belongs to the 3-oxoacid CoA-transferase subunit A family.</text>
</comment>
<organism evidence="3 4">
    <name type="scientific">Cobetia amphilecti</name>
    <dbReference type="NCBI Taxonomy" id="1055104"/>
    <lineage>
        <taxon>Bacteria</taxon>
        <taxon>Pseudomonadati</taxon>
        <taxon>Pseudomonadota</taxon>
        <taxon>Gammaproteobacteria</taxon>
        <taxon>Oceanospirillales</taxon>
        <taxon>Halomonadaceae</taxon>
        <taxon>Cobetia</taxon>
    </lineage>
</organism>
<dbReference type="InterPro" id="IPR012792">
    <property type="entry name" value="3-oxoacid_CoA-transf_A"/>
</dbReference>
<sequence length="233" mass="25197">MAGFNKVVTSYAEAMAGLEDGMTVIAGGFGLCGIPENLIAEIKRLGAKDLTVVSNNCGVDGFGLGILLEDRQIKTMIASYVGENALFEKQLLDGDLEVILTPQGTLAEKMRAAGAGIPAFFTATGYGTPIGEGKEVREFDGRPYILEKSIKGDFAIVKAWKADRYGNVVYRHTARNFNPLAATAGKITVVEVEELVEPGELDPADIHTPGIYVDRVIKGNFEKRIEKRTVRSR</sequence>
<dbReference type="SUPFAM" id="SSF100950">
    <property type="entry name" value="NagB/RpiA/CoA transferase-like"/>
    <property type="match status" value="1"/>
</dbReference>
<gene>
    <name evidence="3" type="ORF">Q4535_02945</name>
</gene>
<dbReference type="PANTHER" id="PTHR13707:SF60">
    <property type="entry name" value="ACETATE COA-TRANSFERASE SUBUNIT ALPHA"/>
    <property type="match status" value="1"/>
</dbReference>
<dbReference type="EMBL" id="JAUORK010000003">
    <property type="protein sequence ID" value="MDO6671067.1"/>
    <property type="molecule type" value="Genomic_DNA"/>
</dbReference>
<dbReference type="PROSITE" id="PS01273">
    <property type="entry name" value="COA_TRANSF_1"/>
    <property type="match status" value="1"/>
</dbReference>
<dbReference type="FunFam" id="3.40.1080.10:FF:000005">
    <property type="entry name" value="3-oxoacid CoA-transferase subunit A"/>
    <property type="match status" value="1"/>
</dbReference>
<dbReference type="GO" id="GO:0008410">
    <property type="term" value="F:CoA-transferase activity"/>
    <property type="evidence" value="ECO:0007669"/>
    <property type="project" value="InterPro"/>
</dbReference>
<dbReference type="Gene3D" id="3.40.1080.10">
    <property type="entry name" value="Glutaconate Coenzyme A-transferase"/>
    <property type="match status" value="1"/>
</dbReference>
<dbReference type="AlphaFoldDB" id="A0AAP4TX13"/>
<dbReference type="Pfam" id="PF01144">
    <property type="entry name" value="CoA_trans"/>
    <property type="match status" value="1"/>
</dbReference>
<proteinExistence type="inferred from homology"/>
<name>A0AAP4TX13_9GAMM</name>
<dbReference type="Proteomes" id="UP001170481">
    <property type="component" value="Unassembled WGS sequence"/>
</dbReference>
<dbReference type="RefSeq" id="WP_303592879.1">
    <property type="nucleotide sequence ID" value="NZ_JAUORK010000003.1"/>
</dbReference>
<evidence type="ECO:0000313" key="4">
    <source>
        <dbReference type="Proteomes" id="UP001170481"/>
    </source>
</evidence>
<comment type="caution">
    <text evidence="3">The sequence shown here is derived from an EMBL/GenBank/DDBJ whole genome shotgun (WGS) entry which is preliminary data.</text>
</comment>
<dbReference type="SMART" id="SM00882">
    <property type="entry name" value="CoA_trans"/>
    <property type="match status" value="1"/>
</dbReference>
<dbReference type="InterPro" id="IPR004165">
    <property type="entry name" value="CoA_trans_fam_I"/>
</dbReference>
<reference evidence="3" key="1">
    <citation type="submission" date="2023-07" db="EMBL/GenBank/DDBJ databases">
        <title>Genome content predicts the carbon catabolic preferences of heterotrophic bacteria.</title>
        <authorList>
            <person name="Gralka M."/>
        </authorList>
    </citation>
    <scope>NUCLEOTIDE SEQUENCE</scope>
    <source>
        <strain evidence="3">C2R13</strain>
    </source>
</reference>
<accession>A0AAP4TX13</accession>
<dbReference type="NCBIfam" id="TIGR02429">
    <property type="entry name" value="pcaI_scoA_fam"/>
    <property type="match status" value="1"/>
</dbReference>
<keyword evidence="2 3" id="KW-0808">Transferase</keyword>
<evidence type="ECO:0000256" key="1">
    <source>
        <dbReference type="ARBA" id="ARBA00005612"/>
    </source>
</evidence>